<proteinExistence type="predicted"/>
<evidence type="ECO:0000313" key="2">
    <source>
        <dbReference type="Proteomes" id="UP000438429"/>
    </source>
</evidence>
<dbReference type="Proteomes" id="UP000438429">
    <property type="component" value="Unassembled WGS sequence"/>
</dbReference>
<accession>A0A6A4T0A5</accession>
<sequence length="142" mass="15782">MHMNNNENLAEMSCSEFTGALASTWSMCVRPTAAEPRKSSAQEAVKLNSISRGCLAVMDPIWTRLCTINRLTDGLTSGSHTRPRRGLRNNPLTFSRMKTTRLHTSQSHSCIQTQKLFLPIPSHLEEIIIGVKSSKSVLLNVM</sequence>
<dbReference type="AlphaFoldDB" id="A0A6A4T0A5"/>
<evidence type="ECO:0000313" key="1">
    <source>
        <dbReference type="EMBL" id="KAF0040926.1"/>
    </source>
</evidence>
<protein>
    <submittedName>
        <fullName evidence="1">Uncharacterized protein</fullName>
    </submittedName>
</protein>
<gene>
    <name evidence="1" type="ORF">F2P81_006824</name>
</gene>
<name>A0A6A4T0A5_SCOMX</name>
<reference evidence="1 2" key="1">
    <citation type="submission" date="2019-06" db="EMBL/GenBank/DDBJ databases">
        <title>Draft genomes of female and male turbot (Scophthalmus maximus).</title>
        <authorList>
            <person name="Xu H."/>
            <person name="Xu X.-W."/>
            <person name="Shao C."/>
            <person name="Chen S."/>
        </authorList>
    </citation>
    <scope>NUCLEOTIDE SEQUENCE [LARGE SCALE GENOMIC DNA]</scope>
    <source>
        <strain evidence="1">Ysfricsl-2016a</strain>
        <tissue evidence="1">Blood</tissue>
    </source>
</reference>
<dbReference type="EMBL" id="VEVO01000006">
    <property type="protein sequence ID" value="KAF0040926.1"/>
    <property type="molecule type" value="Genomic_DNA"/>
</dbReference>
<organism evidence="1 2">
    <name type="scientific">Scophthalmus maximus</name>
    <name type="common">Turbot</name>
    <name type="synonym">Psetta maxima</name>
    <dbReference type="NCBI Taxonomy" id="52904"/>
    <lineage>
        <taxon>Eukaryota</taxon>
        <taxon>Metazoa</taxon>
        <taxon>Chordata</taxon>
        <taxon>Craniata</taxon>
        <taxon>Vertebrata</taxon>
        <taxon>Euteleostomi</taxon>
        <taxon>Actinopterygii</taxon>
        <taxon>Neopterygii</taxon>
        <taxon>Teleostei</taxon>
        <taxon>Neoteleostei</taxon>
        <taxon>Acanthomorphata</taxon>
        <taxon>Carangaria</taxon>
        <taxon>Pleuronectiformes</taxon>
        <taxon>Pleuronectoidei</taxon>
        <taxon>Scophthalmidae</taxon>
        <taxon>Scophthalmus</taxon>
    </lineage>
</organism>
<comment type="caution">
    <text evidence="1">The sequence shown here is derived from an EMBL/GenBank/DDBJ whole genome shotgun (WGS) entry which is preliminary data.</text>
</comment>